<dbReference type="NCBIfam" id="TIGR00231">
    <property type="entry name" value="small_GTP"/>
    <property type="match status" value="1"/>
</dbReference>
<feature type="domain" description="Tr-type G" evidence="8">
    <location>
        <begin position="9"/>
        <end position="205"/>
    </location>
</feature>
<dbReference type="SUPFAM" id="SSF50447">
    <property type="entry name" value="Translation proteins"/>
    <property type="match status" value="1"/>
</dbReference>
<evidence type="ECO:0000313" key="10">
    <source>
        <dbReference type="Proteomes" id="UP000177817"/>
    </source>
</evidence>
<feature type="binding site" evidence="7">
    <location>
        <begin position="81"/>
        <end position="85"/>
    </location>
    <ligand>
        <name>GTP</name>
        <dbReference type="ChEBI" id="CHEBI:37565"/>
    </ligand>
</feature>
<dbReference type="InterPro" id="IPR004541">
    <property type="entry name" value="Transl_elong_EFTu/EF1A_bac/org"/>
</dbReference>
<dbReference type="Pfam" id="PF00009">
    <property type="entry name" value="GTP_EFTU"/>
    <property type="match status" value="1"/>
</dbReference>
<comment type="subunit">
    <text evidence="7">Monomer.</text>
</comment>
<feature type="binding site" evidence="7">
    <location>
        <begin position="136"/>
        <end position="139"/>
    </location>
    <ligand>
        <name>GTP</name>
        <dbReference type="ChEBI" id="CHEBI:37565"/>
    </ligand>
</feature>
<protein>
    <recommendedName>
        <fullName evidence="6 7">Elongation factor Tu</fullName>
        <shortName evidence="7">EF-Tu</shortName>
        <ecNumber evidence="7">3.6.5.3</ecNumber>
    </recommendedName>
</protein>
<organism evidence="9 10">
    <name type="scientific">Candidatus Komeilibacteria bacterium RIFCSPHIGHO2_01_FULL_52_14</name>
    <dbReference type="NCBI Taxonomy" id="1798549"/>
    <lineage>
        <taxon>Bacteria</taxon>
        <taxon>Candidatus Komeiliibacteriota</taxon>
    </lineage>
</organism>
<comment type="catalytic activity">
    <reaction evidence="7">
        <text>GTP + H2O = GDP + phosphate + H(+)</text>
        <dbReference type="Rhea" id="RHEA:19669"/>
        <dbReference type="ChEBI" id="CHEBI:15377"/>
        <dbReference type="ChEBI" id="CHEBI:15378"/>
        <dbReference type="ChEBI" id="CHEBI:37565"/>
        <dbReference type="ChEBI" id="CHEBI:43474"/>
        <dbReference type="ChEBI" id="CHEBI:58189"/>
        <dbReference type="EC" id="3.6.5.3"/>
    </reaction>
</comment>
<dbReference type="NCBIfam" id="NF009373">
    <property type="entry name" value="PRK12736.1"/>
    <property type="match status" value="1"/>
</dbReference>
<dbReference type="InterPro" id="IPR050055">
    <property type="entry name" value="EF-Tu_GTPase"/>
</dbReference>
<dbReference type="FunFam" id="3.40.50.300:FF:000003">
    <property type="entry name" value="Elongation factor Tu"/>
    <property type="match status" value="1"/>
</dbReference>
<accession>A0A1G2BMR3</accession>
<dbReference type="InterPro" id="IPR004161">
    <property type="entry name" value="EFTu-like_2"/>
</dbReference>
<dbReference type="InterPro" id="IPR031157">
    <property type="entry name" value="G_TR_CS"/>
</dbReference>
<dbReference type="InterPro" id="IPR041709">
    <property type="entry name" value="EF-Tu_GTP-bd"/>
</dbReference>
<dbReference type="Gene3D" id="2.40.30.10">
    <property type="entry name" value="Translation factors"/>
    <property type="match status" value="2"/>
</dbReference>
<dbReference type="PRINTS" id="PR00315">
    <property type="entry name" value="ELONGATNFCT"/>
</dbReference>
<comment type="similarity">
    <text evidence="1 7">Belongs to the TRAFAC class translation factor GTPase superfamily. Classic translation factor GTPase family. EF-Tu/EF-1A subfamily.</text>
</comment>
<dbReference type="CDD" id="cd01884">
    <property type="entry name" value="EF_Tu"/>
    <property type="match status" value="1"/>
</dbReference>
<dbReference type="GO" id="GO:0003746">
    <property type="term" value="F:translation elongation factor activity"/>
    <property type="evidence" value="ECO:0007669"/>
    <property type="project" value="UniProtKB-UniRule"/>
</dbReference>
<dbReference type="AlphaFoldDB" id="A0A1G2BMR3"/>
<dbReference type="InterPro" id="IPR033720">
    <property type="entry name" value="EFTU_2"/>
</dbReference>
<evidence type="ECO:0000256" key="6">
    <source>
        <dbReference type="ARBA" id="ARBA00029554"/>
    </source>
</evidence>
<evidence type="ECO:0000256" key="7">
    <source>
        <dbReference type="HAMAP-Rule" id="MF_00118"/>
    </source>
</evidence>
<dbReference type="InterPro" id="IPR004160">
    <property type="entry name" value="Transl_elong_EFTu/EF1A_C"/>
</dbReference>
<comment type="function">
    <text evidence="7">GTP hydrolase that promotes the GTP-dependent binding of aminoacyl-tRNA to the A-site of ribosomes during protein biosynthesis.</text>
</comment>
<keyword evidence="2 7" id="KW-0547">Nucleotide-binding</keyword>
<dbReference type="Gene3D" id="3.40.50.300">
    <property type="entry name" value="P-loop containing nucleotide triphosphate hydrolases"/>
    <property type="match status" value="1"/>
</dbReference>
<dbReference type="NCBIfam" id="TIGR00485">
    <property type="entry name" value="EF-Tu"/>
    <property type="match status" value="1"/>
</dbReference>
<keyword evidence="7" id="KW-0479">Metal-binding</keyword>
<evidence type="ECO:0000313" key="9">
    <source>
        <dbReference type="EMBL" id="OGY90408.1"/>
    </source>
</evidence>
<dbReference type="InterPro" id="IPR009000">
    <property type="entry name" value="Transl_B-barrel_sf"/>
</dbReference>
<reference evidence="9 10" key="1">
    <citation type="journal article" date="2016" name="Nat. Commun.">
        <title>Thousands of microbial genomes shed light on interconnected biogeochemical processes in an aquifer system.</title>
        <authorList>
            <person name="Anantharaman K."/>
            <person name="Brown C.T."/>
            <person name="Hug L.A."/>
            <person name="Sharon I."/>
            <person name="Castelle C.J."/>
            <person name="Probst A.J."/>
            <person name="Thomas B.C."/>
            <person name="Singh A."/>
            <person name="Wilkins M.J."/>
            <person name="Karaoz U."/>
            <person name="Brodie E.L."/>
            <person name="Williams K.H."/>
            <person name="Hubbard S.S."/>
            <person name="Banfield J.F."/>
        </authorList>
    </citation>
    <scope>NUCLEOTIDE SEQUENCE [LARGE SCALE GENOMIC DNA]</scope>
</reference>
<dbReference type="InterPro" id="IPR005225">
    <property type="entry name" value="Small_GTP-bd"/>
</dbReference>
<dbReference type="EMBL" id="MHKK01000011">
    <property type="protein sequence ID" value="OGY90408.1"/>
    <property type="molecule type" value="Genomic_DNA"/>
</dbReference>
<dbReference type="PROSITE" id="PS51722">
    <property type="entry name" value="G_TR_2"/>
    <property type="match status" value="1"/>
</dbReference>
<keyword evidence="5 7" id="KW-0342">GTP-binding</keyword>
<dbReference type="Proteomes" id="UP000177817">
    <property type="component" value="Unassembled WGS sequence"/>
</dbReference>
<comment type="caution">
    <text evidence="9">The sequence shown here is derived from an EMBL/GenBank/DDBJ whole genome shotgun (WGS) entry which is preliminary data.</text>
</comment>
<evidence type="ECO:0000259" key="8">
    <source>
        <dbReference type="PROSITE" id="PS51722"/>
    </source>
</evidence>
<feature type="binding site" evidence="7">
    <location>
        <begin position="18"/>
        <end position="25"/>
    </location>
    <ligand>
        <name>GTP</name>
        <dbReference type="ChEBI" id="CHEBI:37565"/>
    </ligand>
</feature>
<proteinExistence type="inferred from homology"/>
<dbReference type="CDD" id="cd03697">
    <property type="entry name" value="EFTU_II"/>
    <property type="match status" value="1"/>
</dbReference>
<keyword evidence="4 7" id="KW-0648">Protein biosynthesis</keyword>
<dbReference type="PANTHER" id="PTHR43721:SF22">
    <property type="entry name" value="ELONGATION FACTOR TU, MITOCHONDRIAL"/>
    <property type="match status" value="1"/>
</dbReference>
<evidence type="ECO:0000256" key="5">
    <source>
        <dbReference type="ARBA" id="ARBA00023134"/>
    </source>
</evidence>
<dbReference type="PANTHER" id="PTHR43721">
    <property type="entry name" value="ELONGATION FACTOR TU-RELATED"/>
    <property type="match status" value="1"/>
</dbReference>
<dbReference type="PROSITE" id="PS00301">
    <property type="entry name" value="G_TR_1"/>
    <property type="match status" value="1"/>
</dbReference>
<evidence type="ECO:0000256" key="4">
    <source>
        <dbReference type="ARBA" id="ARBA00022917"/>
    </source>
</evidence>
<dbReference type="EC" id="3.6.5.3" evidence="7"/>
<dbReference type="FunFam" id="2.40.30.10:FF:000001">
    <property type="entry name" value="Elongation factor Tu"/>
    <property type="match status" value="1"/>
</dbReference>
<evidence type="ECO:0000256" key="1">
    <source>
        <dbReference type="ARBA" id="ARBA00007249"/>
    </source>
</evidence>
<evidence type="ECO:0000256" key="3">
    <source>
        <dbReference type="ARBA" id="ARBA00022768"/>
    </source>
</evidence>
<keyword evidence="7" id="KW-0378">Hydrolase</keyword>
<dbReference type="GO" id="GO:0005525">
    <property type="term" value="F:GTP binding"/>
    <property type="evidence" value="ECO:0007669"/>
    <property type="project" value="UniProtKB-UniRule"/>
</dbReference>
<dbReference type="HAMAP" id="MF_00118_B">
    <property type="entry name" value="EF_Tu_B"/>
    <property type="match status" value="1"/>
</dbReference>
<evidence type="ECO:0000256" key="2">
    <source>
        <dbReference type="ARBA" id="ARBA00022741"/>
    </source>
</evidence>
<dbReference type="NCBIfam" id="NF009372">
    <property type="entry name" value="PRK12735.1"/>
    <property type="match status" value="1"/>
</dbReference>
<dbReference type="SUPFAM" id="SSF50465">
    <property type="entry name" value="EF-Tu/eEF-1alpha/eIF2-gamma C-terminal domain"/>
    <property type="match status" value="1"/>
</dbReference>
<dbReference type="GO" id="GO:0003924">
    <property type="term" value="F:GTPase activity"/>
    <property type="evidence" value="ECO:0007669"/>
    <property type="project" value="UniProtKB-UniRule"/>
</dbReference>
<dbReference type="InterPro" id="IPR027417">
    <property type="entry name" value="P-loop_NTPase"/>
</dbReference>
<dbReference type="InterPro" id="IPR000795">
    <property type="entry name" value="T_Tr_GTP-bd_dom"/>
</dbReference>
<dbReference type="NCBIfam" id="NF000766">
    <property type="entry name" value="PRK00049.1"/>
    <property type="match status" value="1"/>
</dbReference>
<feature type="binding site" evidence="7">
    <location>
        <position position="25"/>
    </location>
    <ligand>
        <name>Mg(2+)</name>
        <dbReference type="ChEBI" id="CHEBI:18420"/>
    </ligand>
</feature>
<keyword evidence="3 7" id="KW-0251">Elongation factor</keyword>
<name>A0A1G2BMR3_9BACT</name>
<dbReference type="GO" id="GO:0005829">
    <property type="term" value="C:cytosol"/>
    <property type="evidence" value="ECO:0007669"/>
    <property type="project" value="TreeGrafter"/>
</dbReference>
<sequence>MADMFDRSKPHINIGTIGHVDHGKTTLTAAILQVLRAGGNKAQDKNVDQIDAAPEEKARGITIATAHVEYETKNRHYAHVDCPGHADYVKNMITGAAQMDGAILVVSATDGPMPQTREHILLARQVGVPYIVVFLNKVDQVNDPELIDLVEEEVRDLLKKYEFPGDATPIIRGSALKALQNPTGEDAKPIVDLMDKIDEYIPVPKRATDKPFLMPIEDIFSIEGRGTVVTGRIERGITKLNDEVEIVGLRATQKTIVTGIEMFNKQLDEGRAGDNAGILLRGTKKDEVERGQVLAKPGTITPHTDFTAEVYILSKEEGGRHTPFFNGYKPQFYIRTTDVTGDVILPQGSEMVMPGDTVTLTIKLIAPVALEEKLRFAIREGGRTVGAGVVTKIIK</sequence>
<dbReference type="InterPro" id="IPR009001">
    <property type="entry name" value="Transl_elong_EF1A/Init_IF2_C"/>
</dbReference>
<dbReference type="Pfam" id="PF03144">
    <property type="entry name" value="GTP_EFTU_D2"/>
    <property type="match status" value="1"/>
</dbReference>
<dbReference type="GO" id="GO:0000287">
    <property type="term" value="F:magnesium ion binding"/>
    <property type="evidence" value="ECO:0007669"/>
    <property type="project" value="UniProtKB-UniRule"/>
</dbReference>
<dbReference type="SUPFAM" id="SSF52540">
    <property type="entry name" value="P-loop containing nucleoside triphosphate hydrolases"/>
    <property type="match status" value="1"/>
</dbReference>
<dbReference type="CDD" id="cd03707">
    <property type="entry name" value="EFTU_III"/>
    <property type="match status" value="1"/>
</dbReference>
<comment type="subcellular location">
    <subcellularLocation>
        <location evidence="7">Cytoplasm</location>
    </subcellularLocation>
</comment>
<dbReference type="Pfam" id="PF03143">
    <property type="entry name" value="GTP_EFTU_D3"/>
    <property type="match status" value="1"/>
</dbReference>
<keyword evidence="7" id="KW-0460">Magnesium</keyword>
<keyword evidence="7" id="KW-0963">Cytoplasm</keyword>
<gene>
    <name evidence="7" type="primary">tuf</name>
    <name evidence="9" type="ORF">A2677_01910</name>
</gene>